<dbReference type="InterPro" id="IPR042113">
    <property type="entry name" value="P_AcTrfase_dom1"/>
</dbReference>
<dbReference type="PANTHER" id="PTHR43356">
    <property type="entry name" value="PHOSPHATE ACETYLTRANSFERASE"/>
    <property type="match status" value="1"/>
</dbReference>
<dbReference type="SUPFAM" id="SSF53659">
    <property type="entry name" value="Isocitrate/Isopropylmalate dehydrogenase-like"/>
    <property type="match status" value="1"/>
</dbReference>
<dbReference type="STRING" id="1127696.HMPREF9134_00749"/>
<dbReference type="PIRSF" id="PIRSF000428">
    <property type="entry name" value="P_Ac_trans"/>
    <property type="match status" value="1"/>
</dbReference>
<evidence type="ECO:0000256" key="8">
    <source>
        <dbReference type="ARBA" id="ARBA00031108"/>
    </source>
</evidence>
<dbReference type="PATRIC" id="fig|1127696.3.peg.668"/>
<dbReference type="eggNOG" id="COG0280">
    <property type="taxonomic scope" value="Bacteria"/>
</dbReference>
<evidence type="ECO:0000256" key="4">
    <source>
        <dbReference type="ARBA" id="ARBA00012707"/>
    </source>
</evidence>
<dbReference type="EC" id="2.3.1.8" evidence="4"/>
<evidence type="ECO:0000256" key="6">
    <source>
        <dbReference type="ARBA" id="ARBA00022679"/>
    </source>
</evidence>
<keyword evidence="6 10" id="KW-0808">Transferase</keyword>
<comment type="catalytic activity">
    <reaction evidence="1">
        <text>acetyl-CoA + phosphate = acetyl phosphate + CoA</text>
        <dbReference type="Rhea" id="RHEA:19521"/>
        <dbReference type="ChEBI" id="CHEBI:22191"/>
        <dbReference type="ChEBI" id="CHEBI:43474"/>
        <dbReference type="ChEBI" id="CHEBI:57287"/>
        <dbReference type="ChEBI" id="CHEBI:57288"/>
        <dbReference type="EC" id="2.3.1.8"/>
    </reaction>
</comment>
<dbReference type="Pfam" id="PF01515">
    <property type="entry name" value="PTA_PTB"/>
    <property type="match status" value="1"/>
</dbReference>
<evidence type="ECO:0000256" key="3">
    <source>
        <dbReference type="ARBA" id="ARBA00005656"/>
    </source>
</evidence>
<dbReference type="NCBIfam" id="NF007233">
    <property type="entry name" value="PRK09653.1"/>
    <property type="match status" value="1"/>
</dbReference>
<evidence type="ECO:0000256" key="1">
    <source>
        <dbReference type="ARBA" id="ARBA00000705"/>
    </source>
</evidence>
<dbReference type="AlphaFoldDB" id="L1NFH1"/>
<dbReference type="InterPro" id="IPR002505">
    <property type="entry name" value="PTA_PTB"/>
</dbReference>
<dbReference type="EMBL" id="AMEQ01000023">
    <property type="protein sequence ID" value="EKY01947.1"/>
    <property type="molecule type" value="Genomic_DNA"/>
</dbReference>
<dbReference type="GO" id="GO:0008959">
    <property type="term" value="F:phosphate acetyltransferase activity"/>
    <property type="evidence" value="ECO:0007669"/>
    <property type="project" value="UniProtKB-EC"/>
</dbReference>
<dbReference type="Proteomes" id="UP000010408">
    <property type="component" value="Unassembled WGS sequence"/>
</dbReference>
<comment type="caution">
    <text evidence="10">The sequence shown here is derived from an EMBL/GenBank/DDBJ whole genome shotgun (WGS) entry which is preliminary data.</text>
</comment>
<dbReference type="PANTHER" id="PTHR43356:SF3">
    <property type="entry name" value="PHOSPHATE ACETYLTRANSFERASE"/>
    <property type="match status" value="1"/>
</dbReference>
<evidence type="ECO:0000259" key="9">
    <source>
        <dbReference type="Pfam" id="PF01515"/>
    </source>
</evidence>
<dbReference type="InterPro" id="IPR004614">
    <property type="entry name" value="P_AcTrfase"/>
</dbReference>
<dbReference type="NCBIfam" id="NF004167">
    <property type="entry name" value="PRK05632.1"/>
    <property type="match status" value="1"/>
</dbReference>
<dbReference type="InterPro" id="IPR042112">
    <property type="entry name" value="P_AcTrfase_dom2"/>
</dbReference>
<evidence type="ECO:0000313" key="10">
    <source>
        <dbReference type="EMBL" id="EKY01947.1"/>
    </source>
</evidence>
<dbReference type="Gene3D" id="3.40.50.10750">
    <property type="entry name" value="Isocitrate/Isopropylmalate dehydrogenase-like"/>
    <property type="match status" value="1"/>
</dbReference>
<sequence>MGIKKSLNINFIVAMDLIQDIIDRAKANPQHIVFPEGTEERTLKAADRLLRDGIVRITLIGDPYSIRSRAHDLGLRNIEKARLLDPKKHAKKQDYIDLLLQLRKSKGLTEEQAAILVEDPLYLGCLMIKAGDADGELAGAINATGDVLRPALQIIKTTPGISCVSGIFMMFLPHGDYGDNGLLLFADCAVMPNPTAAELAQIAISSAESARAIANIEPRIAMLSFSTKGSAHHEMVDKVVEATRLAKEQAPDLQLDGELQLDAALVGKVASLKAPGSPVAGKANVLIFPTLEAGNIGYKLVQRLAGAEAVGPVLQGMAAPVNDLSRGASVEDIYKMAAITANQSIALKAKKG</sequence>
<dbReference type="Gene3D" id="3.40.50.10950">
    <property type="match status" value="1"/>
</dbReference>
<accession>L1NFH1</accession>
<keyword evidence="7" id="KW-0012">Acyltransferase</keyword>
<feature type="domain" description="Phosphate acetyl/butaryl transferase" evidence="9">
    <location>
        <begin position="17"/>
        <end position="341"/>
    </location>
</feature>
<dbReference type="InterPro" id="IPR012147">
    <property type="entry name" value="P_Ac_Bu_trans"/>
</dbReference>
<name>L1NFH1_9PORP</name>
<evidence type="ECO:0000313" key="11">
    <source>
        <dbReference type="Proteomes" id="UP000010408"/>
    </source>
</evidence>
<dbReference type="InterPro" id="IPR050500">
    <property type="entry name" value="Phos_Acetyltrans/Butyryltrans"/>
</dbReference>
<gene>
    <name evidence="10" type="ORF">HMPREF9134_00749</name>
</gene>
<evidence type="ECO:0000256" key="7">
    <source>
        <dbReference type="ARBA" id="ARBA00023315"/>
    </source>
</evidence>
<comment type="pathway">
    <text evidence="2">Metabolic intermediate biosynthesis; acetyl-CoA biosynthesis; acetyl-CoA from acetate: step 2/2.</text>
</comment>
<dbReference type="HOGENOM" id="CLU_019723_0_1_10"/>
<comment type="similarity">
    <text evidence="3">Belongs to the phosphate acetyltransferase and butyryltransferase family.</text>
</comment>
<organism evidence="10 11">
    <name type="scientific">Porphyromonas catoniae F0037</name>
    <dbReference type="NCBI Taxonomy" id="1127696"/>
    <lineage>
        <taxon>Bacteria</taxon>
        <taxon>Pseudomonadati</taxon>
        <taxon>Bacteroidota</taxon>
        <taxon>Bacteroidia</taxon>
        <taxon>Bacteroidales</taxon>
        <taxon>Porphyromonadaceae</taxon>
        <taxon>Porphyromonas</taxon>
    </lineage>
</organism>
<evidence type="ECO:0000256" key="5">
    <source>
        <dbReference type="ARBA" id="ARBA00021528"/>
    </source>
</evidence>
<protein>
    <recommendedName>
        <fullName evidence="5">Phosphate acetyltransferase</fullName>
        <ecNumber evidence="4">2.3.1.8</ecNumber>
    </recommendedName>
    <alternativeName>
        <fullName evidence="8">Phosphotransacetylase</fullName>
    </alternativeName>
</protein>
<evidence type="ECO:0000256" key="2">
    <source>
        <dbReference type="ARBA" id="ARBA00004989"/>
    </source>
</evidence>
<proteinExistence type="inferred from homology"/>
<dbReference type="NCBIfam" id="TIGR00651">
    <property type="entry name" value="pta"/>
    <property type="match status" value="1"/>
</dbReference>
<reference evidence="10 11" key="1">
    <citation type="submission" date="2012-05" db="EMBL/GenBank/DDBJ databases">
        <authorList>
            <person name="Weinstock G."/>
            <person name="Sodergren E."/>
            <person name="Lobos E.A."/>
            <person name="Fulton L."/>
            <person name="Fulton R."/>
            <person name="Courtney L."/>
            <person name="Fronick C."/>
            <person name="O'Laughlin M."/>
            <person name="Godfrey J."/>
            <person name="Wilson R.M."/>
            <person name="Miner T."/>
            <person name="Farmer C."/>
            <person name="Delehaunty K."/>
            <person name="Cordes M."/>
            <person name="Minx P."/>
            <person name="Tomlinson C."/>
            <person name="Chen J."/>
            <person name="Wollam A."/>
            <person name="Pepin K.H."/>
            <person name="Bhonagiri V."/>
            <person name="Zhang X."/>
            <person name="Suruliraj S."/>
            <person name="Warren W."/>
            <person name="Mitreva M."/>
            <person name="Mardis E.R."/>
            <person name="Wilson R.K."/>
        </authorList>
    </citation>
    <scope>NUCLEOTIDE SEQUENCE [LARGE SCALE GENOMIC DNA]</scope>
    <source>
        <strain evidence="10 11">F0037</strain>
    </source>
</reference>